<dbReference type="Gene3D" id="3.30.70.2330">
    <property type="match status" value="1"/>
</dbReference>
<keyword evidence="2" id="KW-0378">Hydrolase</keyword>
<dbReference type="GO" id="GO:0008270">
    <property type="term" value="F:zinc ion binding"/>
    <property type="evidence" value="ECO:0007669"/>
    <property type="project" value="InterPro"/>
</dbReference>
<dbReference type="RefSeq" id="WP_145341768.1">
    <property type="nucleotide sequence ID" value="NZ_CP036261.1"/>
</dbReference>
<evidence type="ECO:0000313" key="4">
    <source>
        <dbReference type="EMBL" id="QDS86161.1"/>
    </source>
</evidence>
<keyword evidence="1" id="KW-0479">Metal-binding</keyword>
<keyword evidence="5" id="KW-1185">Reference proteome</keyword>
<dbReference type="Pfam" id="PF08797">
    <property type="entry name" value="HIRAN"/>
    <property type="match status" value="1"/>
</dbReference>
<name>A0A517LU60_9BACT</name>
<dbReference type="Proteomes" id="UP000319557">
    <property type="component" value="Chromosome"/>
</dbReference>
<dbReference type="GO" id="GO:0003676">
    <property type="term" value="F:nucleic acid binding"/>
    <property type="evidence" value="ECO:0007669"/>
    <property type="project" value="InterPro"/>
</dbReference>
<dbReference type="SMART" id="SM00910">
    <property type="entry name" value="HIRAN"/>
    <property type="match status" value="1"/>
</dbReference>
<proteinExistence type="predicted"/>
<protein>
    <submittedName>
        <fullName evidence="4">HIRAN domain protein</fullName>
    </submittedName>
</protein>
<evidence type="ECO:0000259" key="3">
    <source>
        <dbReference type="SMART" id="SM00910"/>
    </source>
</evidence>
<gene>
    <name evidence="4" type="ORF">EC9_03200</name>
</gene>
<dbReference type="OrthoDB" id="452395at2"/>
<dbReference type="KEGG" id="ruv:EC9_03200"/>
<accession>A0A517LU60</accession>
<organism evidence="4 5">
    <name type="scientific">Rosistilla ulvae</name>
    <dbReference type="NCBI Taxonomy" id="1930277"/>
    <lineage>
        <taxon>Bacteria</taxon>
        <taxon>Pseudomonadati</taxon>
        <taxon>Planctomycetota</taxon>
        <taxon>Planctomycetia</taxon>
        <taxon>Pirellulales</taxon>
        <taxon>Pirellulaceae</taxon>
        <taxon>Rosistilla</taxon>
    </lineage>
</organism>
<evidence type="ECO:0000313" key="5">
    <source>
        <dbReference type="Proteomes" id="UP000319557"/>
    </source>
</evidence>
<evidence type="ECO:0000256" key="2">
    <source>
        <dbReference type="ARBA" id="ARBA00022801"/>
    </source>
</evidence>
<dbReference type="GO" id="GO:0016818">
    <property type="term" value="F:hydrolase activity, acting on acid anhydrides, in phosphorus-containing anhydrides"/>
    <property type="evidence" value="ECO:0007669"/>
    <property type="project" value="InterPro"/>
</dbReference>
<reference evidence="4 5" key="1">
    <citation type="submission" date="2019-02" db="EMBL/GenBank/DDBJ databases">
        <title>Deep-cultivation of Planctomycetes and their phenomic and genomic characterization uncovers novel biology.</title>
        <authorList>
            <person name="Wiegand S."/>
            <person name="Jogler M."/>
            <person name="Boedeker C."/>
            <person name="Pinto D."/>
            <person name="Vollmers J."/>
            <person name="Rivas-Marin E."/>
            <person name="Kohn T."/>
            <person name="Peeters S.H."/>
            <person name="Heuer A."/>
            <person name="Rast P."/>
            <person name="Oberbeckmann S."/>
            <person name="Bunk B."/>
            <person name="Jeske O."/>
            <person name="Meyerdierks A."/>
            <person name="Storesund J.E."/>
            <person name="Kallscheuer N."/>
            <person name="Luecker S."/>
            <person name="Lage O.M."/>
            <person name="Pohl T."/>
            <person name="Merkel B.J."/>
            <person name="Hornburger P."/>
            <person name="Mueller R.-W."/>
            <person name="Bruemmer F."/>
            <person name="Labrenz M."/>
            <person name="Spormann A.M."/>
            <person name="Op den Camp H."/>
            <person name="Overmann J."/>
            <person name="Amann R."/>
            <person name="Jetten M.S.M."/>
            <person name="Mascher T."/>
            <person name="Medema M.H."/>
            <person name="Devos D.P."/>
            <person name="Kaster A.-K."/>
            <person name="Ovreas L."/>
            <person name="Rohde M."/>
            <person name="Galperin M.Y."/>
            <person name="Jogler C."/>
        </authorList>
    </citation>
    <scope>NUCLEOTIDE SEQUENCE [LARGE SCALE GENOMIC DNA]</scope>
    <source>
        <strain evidence="4 5">EC9</strain>
    </source>
</reference>
<sequence length="255" mass="29131">MTPPNQTVFVAWHAEQPMPRWAAVARLDCLYSELGDRRFRFSYTEGARTIKGFRPLDGMEDLHQVYESTSLFPVFKNRLLPASRPEFRQFLEWNGFDPDDPPEPLLLLGRSEGIRKTDAIEVFPKPVPDSHGCFVNFFFVHGIRFQPTATERISHLHPGDSLTVRQEPENPIDPHAIALETNGSMLGYTPRYLARDIERLLSQCPAETVRVVVQQVNLDAPLQQRLLCRMNACWPAGFQPCDTVDYQPISSLVPR</sequence>
<dbReference type="InterPro" id="IPR014905">
    <property type="entry name" value="HIRAN"/>
</dbReference>
<dbReference type="AlphaFoldDB" id="A0A517LU60"/>
<feature type="domain" description="HIRAN" evidence="3">
    <location>
        <begin position="135"/>
        <end position="234"/>
    </location>
</feature>
<dbReference type="EMBL" id="CP036261">
    <property type="protein sequence ID" value="QDS86161.1"/>
    <property type="molecule type" value="Genomic_DNA"/>
</dbReference>
<evidence type="ECO:0000256" key="1">
    <source>
        <dbReference type="ARBA" id="ARBA00022723"/>
    </source>
</evidence>